<organism evidence="3 4">
    <name type="scientific">Listeria rustica</name>
    <dbReference type="NCBI Taxonomy" id="2713503"/>
    <lineage>
        <taxon>Bacteria</taxon>
        <taxon>Bacillati</taxon>
        <taxon>Bacillota</taxon>
        <taxon>Bacilli</taxon>
        <taxon>Bacillales</taxon>
        <taxon>Listeriaceae</taxon>
        <taxon>Listeria</taxon>
    </lineage>
</organism>
<sequence length="277" mass="31730">MFQIGEFSKLANVSIRSLRHYDKIGLLIPEKINIETNYRHYSAKQLQTINKIQKLKEIGLSLSVINEILSSGSDVKTIQSHFAIRELELQEELETIKQQSLLLESSLAVLKEDSAKWNYHIIRKEIPERFVASIRDTIPTFASEGLLWEQLYAELIPQQVPFAKEPYSMAIFHDEAYREADVDVEVQVAIKSADYESRNCIIFKEAPAVTVASVIINGSYEQMTAVTETVAIWLENHNYQLSGPMFNIYHVSIATEPNPENWVTEACFPIKEENHEI</sequence>
<evidence type="ECO:0000259" key="2">
    <source>
        <dbReference type="PROSITE" id="PS50937"/>
    </source>
</evidence>
<dbReference type="Gene3D" id="1.10.1660.10">
    <property type="match status" value="1"/>
</dbReference>
<dbReference type="AlphaFoldDB" id="A0A7W1T8P8"/>
<dbReference type="InterPro" id="IPR029442">
    <property type="entry name" value="GyrI-like"/>
</dbReference>
<keyword evidence="1" id="KW-0238">DNA-binding</keyword>
<dbReference type="PROSITE" id="PS00552">
    <property type="entry name" value="HTH_MERR_1"/>
    <property type="match status" value="1"/>
</dbReference>
<dbReference type="Proteomes" id="UP000548787">
    <property type="component" value="Unassembled WGS sequence"/>
</dbReference>
<reference evidence="3 4" key="2">
    <citation type="submission" date="2020-08" db="EMBL/GenBank/DDBJ databases">
        <title>Listeria ohnekaius sp. nov. and Listeria portnoyii sp. nov. isolated from non-agricultural and natural environments.</title>
        <authorList>
            <person name="Weller D."/>
            <person name="Belias A.M."/>
            <person name="Liao J."/>
            <person name="Guo S."/>
            <person name="Orsi R.H."/>
            <person name="Wiedmann M."/>
        </authorList>
    </citation>
    <scope>NUCLEOTIDE SEQUENCE [LARGE SCALE GENOMIC DNA]</scope>
    <source>
        <strain evidence="3 4">FSL W9-0585</strain>
    </source>
</reference>
<feature type="domain" description="HTH merR-type" evidence="2">
    <location>
        <begin position="1"/>
        <end position="71"/>
    </location>
</feature>
<gene>
    <name evidence="3" type="ORF">HPK16_14290</name>
</gene>
<dbReference type="Gene3D" id="3.20.80.10">
    <property type="entry name" value="Regulatory factor, effector binding domain"/>
    <property type="match status" value="1"/>
</dbReference>
<dbReference type="Pfam" id="PF13411">
    <property type="entry name" value="MerR_1"/>
    <property type="match status" value="1"/>
</dbReference>
<evidence type="ECO:0000313" key="4">
    <source>
        <dbReference type="Proteomes" id="UP000548787"/>
    </source>
</evidence>
<accession>A0A7W1T8P8</accession>
<dbReference type="PANTHER" id="PTHR30204:SF97">
    <property type="entry name" value="MERR FAMILY REGULATORY PROTEIN"/>
    <property type="match status" value="1"/>
</dbReference>
<dbReference type="PROSITE" id="PS50937">
    <property type="entry name" value="HTH_MERR_2"/>
    <property type="match status" value="1"/>
</dbReference>
<evidence type="ECO:0000256" key="1">
    <source>
        <dbReference type="ARBA" id="ARBA00023125"/>
    </source>
</evidence>
<dbReference type="SMART" id="SM00422">
    <property type="entry name" value="HTH_MERR"/>
    <property type="match status" value="1"/>
</dbReference>
<protein>
    <submittedName>
        <fullName evidence="3">MerR family transcriptional regulator</fullName>
    </submittedName>
</protein>
<dbReference type="InterPro" id="IPR009061">
    <property type="entry name" value="DNA-bd_dom_put_sf"/>
</dbReference>
<dbReference type="InterPro" id="IPR011256">
    <property type="entry name" value="Reg_factor_effector_dom_sf"/>
</dbReference>
<reference evidence="3 4" key="1">
    <citation type="submission" date="2020-05" db="EMBL/GenBank/DDBJ databases">
        <authorList>
            <person name="Carlin C.R."/>
        </authorList>
    </citation>
    <scope>NUCLEOTIDE SEQUENCE [LARGE SCALE GENOMIC DNA]</scope>
    <source>
        <strain evidence="3 4">FSL W9-0585</strain>
    </source>
</reference>
<name>A0A7W1T8P8_9LIST</name>
<dbReference type="SUPFAM" id="SSF55136">
    <property type="entry name" value="Probable bacterial effector-binding domain"/>
    <property type="match status" value="1"/>
</dbReference>
<dbReference type="InterPro" id="IPR010499">
    <property type="entry name" value="AraC_E-bd"/>
</dbReference>
<evidence type="ECO:0000313" key="3">
    <source>
        <dbReference type="EMBL" id="MBA3927504.1"/>
    </source>
</evidence>
<dbReference type="GO" id="GO:0003677">
    <property type="term" value="F:DNA binding"/>
    <property type="evidence" value="ECO:0007669"/>
    <property type="project" value="UniProtKB-KW"/>
</dbReference>
<dbReference type="PANTHER" id="PTHR30204">
    <property type="entry name" value="REDOX-CYCLING DRUG-SENSING TRANSCRIPTIONAL ACTIVATOR SOXR"/>
    <property type="match status" value="1"/>
</dbReference>
<dbReference type="InterPro" id="IPR000551">
    <property type="entry name" value="MerR-type_HTH_dom"/>
</dbReference>
<dbReference type="InterPro" id="IPR047057">
    <property type="entry name" value="MerR_fam"/>
</dbReference>
<comment type="caution">
    <text evidence="3">The sequence shown here is derived from an EMBL/GenBank/DDBJ whole genome shotgun (WGS) entry which is preliminary data.</text>
</comment>
<dbReference type="SUPFAM" id="SSF46955">
    <property type="entry name" value="Putative DNA-binding domain"/>
    <property type="match status" value="1"/>
</dbReference>
<proteinExistence type="predicted"/>
<dbReference type="SMART" id="SM00871">
    <property type="entry name" value="AraC_E_bind"/>
    <property type="match status" value="1"/>
</dbReference>
<dbReference type="EMBL" id="JABJVM010000019">
    <property type="protein sequence ID" value="MBA3927504.1"/>
    <property type="molecule type" value="Genomic_DNA"/>
</dbReference>
<dbReference type="RefSeq" id="WP_181677588.1">
    <property type="nucleotide sequence ID" value="NZ_JABJVM010000019.1"/>
</dbReference>
<keyword evidence="4" id="KW-1185">Reference proteome</keyword>
<dbReference type="Pfam" id="PF06445">
    <property type="entry name" value="GyrI-like"/>
    <property type="match status" value="1"/>
</dbReference>
<dbReference type="GO" id="GO:0003700">
    <property type="term" value="F:DNA-binding transcription factor activity"/>
    <property type="evidence" value="ECO:0007669"/>
    <property type="project" value="InterPro"/>
</dbReference>